<evidence type="ECO:0000256" key="3">
    <source>
        <dbReference type="ARBA" id="ARBA00023002"/>
    </source>
</evidence>
<dbReference type="EMBL" id="JACRTE010000010">
    <property type="protein sequence ID" value="MBC8596891.1"/>
    <property type="molecule type" value="Genomic_DNA"/>
</dbReference>
<accession>A0A926F8W2</accession>
<comment type="caution">
    <text evidence="6">The sequence shown here is derived from an EMBL/GenBank/DDBJ whole genome shotgun (WGS) entry which is preliminary data.</text>
</comment>
<keyword evidence="1" id="KW-0004">4Fe-4S</keyword>
<dbReference type="SUPFAM" id="SSF51905">
    <property type="entry name" value="FAD/NAD(P)-binding domain"/>
    <property type="match status" value="1"/>
</dbReference>
<reference evidence="6" key="1">
    <citation type="submission" date="2020-08" db="EMBL/GenBank/DDBJ databases">
        <title>Genome public.</title>
        <authorList>
            <person name="Liu C."/>
            <person name="Sun Q."/>
        </authorList>
    </citation>
    <scope>NUCLEOTIDE SEQUENCE</scope>
    <source>
        <strain evidence="6">NSJ-50</strain>
    </source>
</reference>
<keyword evidence="5" id="KW-0411">Iron-sulfur</keyword>
<dbReference type="PANTHER" id="PTHR43498:SF1">
    <property type="entry name" value="COB--COM HETERODISULFIDE REDUCTASE IRON-SULFUR SUBUNIT A"/>
    <property type="match status" value="1"/>
</dbReference>
<dbReference type="PRINTS" id="PR00469">
    <property type="entry name" value="PNDRDTASEII"/>
</dbReference>
<keyword evidence="4" id="KW-0408">Iron</keyword>
<dbReference type="GO" id="GO:0016491">
    <property type="term" value="F:oxidoreductase activity"/>
    <property type="evidence" value="ECO:0007669"/>
    <property type="project" value="UniProtKB-KW"/>
</dbReference>
<dbReference type="InterPro" id="IPR039650">
    <property type="entry name" value="HdrA-like"/>
</dbReference>
<evidence type="ECO:0000256" key="4">
    <source>
        <dbReference type="ARBA" id="ARBA00023004"/>
    </source>
</evidence>
<dbReference type="GO" id="GO:0051539">
    <property type="term" value="F:4 iron, 4 sulfur cluster binding"/>
    <property type="evidence" value="ECO:0007669"/>
    <property type="project" value="UniProtKB-KW"/>
</dbReference>
<proteinExistence type="predicted"/>
<organism evidence="6 7">
    <name type="scientific">Qingrenia yutianensis</name>
    <dbReference type="NCBI Taxonomy" id="2763676"/>
    <lineage>
        <taxon>Bacteria</taxon>
        <taxon>Bacillati</taxon>
        <taxon>Bacillota</taxon>
        <taxon>Clostridia</taxon>
        <taxon>Eubacteriales</taxon>
        <taxon>Oscillospiraceae</taxon>
        <taxon>Qingrenia</taxon>
    </lineage>
</organism>
<evidence type="ECO:0000313" key="6">
    <source>
        <dbReference type="EMBL" id="MBC8596891.1"/>
    </source>
</evidence>
<keyword evidence="7" id="KW-1185">Reference proteome</keyword>
<dbReference type="InterPro" id="IPR036188">
    <property type="entry name" value="FAD/NAD-bd_sf"/>
</dbReference>
<dbReference type="AlphaFoldDB" id="A0A926F8W2"/>
<evidence type="ECO:0000256" key="5">
    <source>
        <dbReference type="ARBA" id="ARBA00023014"/>
    </source>
</evidence>
<name>A0A926F8W2_9FIRM</name>
<dbReference type="RefSeq" id="WP_262432267.1">
    <property type="nucleotide sequence ID" value="NZ_JACRTE010000010.1"/>
</dbReference>
<sequence length="382" mass="42534">MYVDYKDVKNINARAEFDVIVVGGGIAGISAAVKSARNGLKTLIAEKQINLGGLATTGLISWYEPLCDGNGNRVVCGIAEELIKLSVKYSFDSLEKKWGGTDLSFPRRPRYCTRYSPTVFALALDEYVLSSNVKILFDTYVTYPVMDGKICRGVILENADGRAFYSAKTVVDASGDAVIMHRAGVPCVEGENYMSYIVHGFDVESAKEFVNSKNMWKFREWQNSGSDINGNGHPNGMKLFHGTSADEITEFVIEGKRRMLEKIKHKDRYFFDIMSIPSMPQFRTIRHIKGKSDFCAEKDKTFSDSIGKCVDFRPDKIGYIYEIPLSSMYNEKFENLICAGRIISAPMYDGWEVARVIPTCALTGEAAGNAAANYIKHQSFSG</sequence>
<dbReference type="Pfam" id="PF12831">
    <property type="entry name" value="FAD_oxidored"/>
    <property type="match status" value="2"/>
</dbReference>
<dbReference type="GO" id="GO:0046872">
    <property type="term" value="F:metal ion binding"/>
    <property type="evidence" value="ECO:0007669"/>
    <property type="project" value="UniProtKB-KW"/>
</dbReference>
<keyword evidence="3" id="KW-0560">Oxidoreductase</keyword>
<keyword evidence="2" id="KW-0479">Metal-binding</keyword>
<dbReference type="Gene3D" id="3.50.50.60">
    <property type="entry name" value="FAD/NAD(P)-binding domain"/>
    <property type="match status" value="1"/>
</dbReference>
<evidence type="ECO:0000313" key="7">
    <source>
        <dbReference type="Proteomes" id="UP000647416"/>
    </source>
</evidence>
<dbReference type="PANTHER" id="PTHR43498">
    <property type="entry name" value="FERREDOXIN:COB-COM HETERODISULFIDE REDUCTASE SUBUNIT A"/>
    <property type="match status" value="1"/>
</dbReference>
<dbReference type="Proteomes" id="UP000647416">
    <property type="component" value="Unassembled WGS sequence"/>
</dbReference>
<protein>
    <submittedName>
        <fullName evidence="6">FAD-dependent oxidoreductase</fullName>
    </submittedName>
</protein>
<evidence type="ECO:0000256" key="2">
    <source>
        <dbReference type="ARBA" id="ARBA00022723"/>
    </source>
</evidence>
<evidence type="ECO:0000256" key="1">
    <source>
        <dbReference type="ARBA" id="ARBA00022485"/>
    </source>
</evidence>
<gene>
    <name evidence="6" type="ORF">H8706_08420</name>
</gene>